<keyword evidence="2" id="KW-0378">Hydrolase</keyword>
<name>A0ABW2L5E2_9BACT</name>
<dbReference type="InterPro" id="IPR032506">
    <property type="entry name" value="SGSH_C"/>
</dbReference>
<gene>
    <name evidence="6" type="ORF">ACFQY0_10395</name>
</gene>
<dbReference type="InterPro" id="IPR017850">
    <property type="entry name" value="Alkaline_phosphatase_core_sf"/>
</dbReference>
<dbReference type="EMBL" id="JBHTBS010000004">
    <property type="protein sequence ID" value="MFC7337587.1"/>
    <property type="molecule type" value="Genomic_DNA"/>
</dbReference>
<dbReference type="Gene3D" id="3.40.720.10">
    <property type="entry name" value="Alkaline Phosphatase, subunit A"/>
    <property type="match status" value="1"/>
</dbReference>
<sequence>MKAFRIAHALFFAMAGLLLPSASLQAKNPPNIVFIFSDDHAWQAVSAYGSGLNQTPNIDRLANEGMRFDRCLVPNSICGPSRATVMTGTYNHINGFIDNSGCRFDGSQTTFPKLLQAANYQTAMIGKWHLGSDPTGFDHWQILPGQGQYYNPPMIKNGEKIREHGYVTNIITDLSIDWLKQRDPSRPFLLMCHHKAPHRNWSPDTAKLDPSNNHQYPEPETLFDDYSGRGKGVSEQDMSIAKTMHDGDMKLKPSSSIPKEHREKWNAYYEPRNEAFRKAKLEGRDLIRWKYQRYMHDYLSCISSVDDGVGKILDYLKESGLDENTIVVYSSDQGFYLGEHGWFDKRWIFEESLRTPLLVRWPEVVKPGSTSKRIVSNLDFAETFLEAAGVAIPSEMQGRSLVPLLKGNEPEDWRESFYYHYYEFPGVHSVPRHYGVVTDRYKLVHVYKPYDYWELYDLEKDPHEMKSVYDNPEYAETRKVLEKELKRLRTELKVQDKDPKGTRK</sequence>
<evidence type="ECO:0000259" key="5">
    <source>
        <dbReference type="Pfam" id="PF16347"/>
    </source>
</evidence>
<keyword evidence="3" id="KW-0175">Coiled coil</keyword>
<feature type="chain" id="PRO_5046439735" evidence="4">
    <location>
        <begin position="27"/>
        <end position="504"/>
    </location>
</feature>
<keyword evidence="7" id="KW-1185">Reference proteome</keyword>
<evidence type="ECO:0000256" key="3">
    <source>
        <dbReference type="SAM" id="Coils"/>
    </source>
</evidence>
<reference evidence="7" key="1">
    <citation type="journal article" date="2019" name="Int. J. Syst. Evol. Microbiol.">
        <title>The Global Catalogue of Microorganisms (GCM) 10K type strain sequencing project: providing services to taxonomists for standard genome sequencing and annotation.</title>
        <authorList>
            <consortium name="The Broad Institute Genomics Platform"/>
            <consortium name="The Broad Institute Genome Sequencing Center for Infectious Disease"/>
            <person name="Wu L."/>
            <person name="Ma J."/>
        </authorList>
    </citation>
    <scope>NUCLEOTIDE SEQUENCE [LARGE SCALE GENOMIC DNA]</scope>
    <source>
        <strain evidence="7">CGMCC 4.1467</strain>
    </source>
</reference>
<evidence type="ECO:0000313" key="7">
    <source>
        <dbReference type="Proteomes" id="UP001596472"/>
    </source>
</evidence>
<dbReference type="SUPFAM" id="SSF53649">
    <property type="entry name" value="Alkaline phosphatase-like"/>
    <property type="match status" value="1"/>
</dbReference>
<dbReference type="CDD" id="cd16031">
    <property type="entry name" value="G6S_like"/>
    <property type="match status" value="1"/>
</dbReference>
<dbReference type="PANTHER" id="PTHR43108:SF6">
    <property type="entry name" value="N-SULPHOGLUCOSAMINE SULPHOHYDROLASE"/>
    <property type="match status" value="1"/>
</dbReference>
<accession>A0ABW2L5E2</accession>
<comment type="caution">
    <text evidence="6">The sequence shown here is derived from an EMBL/GenBank/DDBJ whole genome shotgun (WGS) entry which is preliminary data.</text>
</comment>
<dbReference type="RefSeq" id="WP_379712010.1">
    <property type="nucleotide sequence ID" value="NZ_JBHTBS010000004.1"/>
</dbReference>
<organism evidence="6 7">
    <name type="scientific">Haloferula chungangensis</name>
    <dbReference type="NCBI Taxonomy" id="1048331"/>
    <lineage>
        <taxon>Bacteria</taxon>
        <taxon>Pseudomonadati</taxon>
        <taxon>Verrucomicrobiota</taxon>
        <taxon>Verrucomicrobiia</taxon>
        <taxon>Verrucomicrobiales</taxon>
        <taxon>Verrucomicrobiaceae</taxon>
        <taxon>Haloferula</taxon>
    </lineage>
</organism>
<keyword evidence="4" id="KW-0732">Signal</keyword>
<dbReference type="PROSITE" id="PS00523">
    <property type="entry name" value="SULFATASE_1"/>
    <property type="match status" value="1"/>
</dbReference>
<protein>
    <submittedName>
        <fullName evidence="6">Sulfatase</fullName>
    </submittedName>
</protein>
<feature type="coiled-coil region" evidence="3">
    <location>
        <begin position="471"/>
        <end position="498"/>
    </location>
</feature>
<feature type="domain" description="N-sulphoglucosamine sulphohydrolase C-terminal" evidence="5">
    <location>
        <begin position="338"/>
        <end position="490"/>
    </location>
</feature>
<evidence type="ECO:0000256" key="2">
    <source>
        <dbReference type="ARBA" id="ARBA00022801"/>
    </source>
</evidence>
<feature type="signal peptide" evidence="4">
    <location>
        <begin position="1"/>
        <end position="26"/>
    </location>
</feature>
<dbReference type="InterPro" id="IPR024607">
    <property type="entry name" value="Sulfatase_CS"/>
</dbReference>
<dbReference type="Pfam" id="PF16347">
    <property type="entry name" value="SGSH_C"/>
    <property type="match status" value="1"/>
</dbReference>
<dbReference type="PANTHER" id="PTHR43108">
    <property type="entry name" value="N-ACETYLGLUCOSAMINE-6-SULFATASE FAMILY MEMBER"/>
    <property type="match status" value="1"/>
</dbReference>
<evidence type="ECO:0000256" key="1">
    <source>
        <dbReference type="ARBA" id="ARBA00008779"/>
    </source>
</evidence>
<dbReference type="Proteomes" id="UP001596472">
    <property type="component" value="Unassembled WGS sequence"/>
</dbReference>
<comment type="similarity">
    <text evidence="1">Belongs to the sulfatase family.</text>
</comment>
<evidence type="ECO:0000313" key="6">
    <source>
        <dbReference type="EMBL" id="MFC7337587.1"/>
    </source>
</evidence>
<proteinExistence type="inferred from homology"/>
<evidence type="ECO:0000256" key="4">
    <source>
        <dbReference type="SAM" id="SignalP"/>
    </source>
</evidence>